<comment type="caution">
    <text evidence="1">The sequence shown here is derived from an EMBL/GenBank/DDBJ whole genome shotgun (WGS) entry which is preliminary data.</text>
</comment>
<reference evidence="1 2" key="1">
    <citation type="submission" date="2015-09" db="EMBL/GenBank/DDBJ databases">
        <title>Genome sequence of the marine flavobacterium Croceitalea dokdonensis DOKDO 023 that contains proton- and sodium-pumping rhodopsins.</title>
        <authorList>
            <person name="Kwon S.-K."/>
            <person name="Lee H.K."/>
            <person name="Kwak M.-J."/>
            <person name="Kim J.F."/>
        </authorList>
    </citation>
    <scope>NUCLEOTIDE SEQUENCE [LARGE SCALE GENOMIC DNA]</scope>
    <source>
        <strain evidence="1 2">DOKDO 023</strain>
    </source>
</reference>
<evidence type="ECO:0000313" key="2">
    <source>
        <dbReference type="Proteomes" id="UP000050280"/>
    </source>
</evidence>
<gene>
    <name evidence="1" type="ORF">I595_2744</name>
</gene>
<dbReference type="RefSeq" id="WP_316934166.1">
    <property type="nucleotide sequence ID" value="NZ_LDJX01000005.1"/>
</dbReference>
<accession>A0A0P7AUI0</accession>
<dbReference type="Proteomes" id="UP000050280">
    <property type="component" value="Unassembled WGS sequence"/>
</dbReference>
<organism evidence="1 2">
    <name type="scientific">Croceitalea dokdonensis DOKDO 023</name>
    <dbReference type="NCBI Taxonomy" id="1300341"/>
    <lineage>
        <taxon>Bacteria</taxon>
        <taxon>Pseudomonadati</taxon>
        <taxon>Bacteroidota</taxon>
        <taxon>Flavobacteriia</taxon>
        <taxon>Flavobacteriales</taxon>
        <taxon>Flavobacteriaceae</taxon>
        <taxon>Croceitalea</taxon>
    </lineage>
</organism>
<dbReference type="GO" id="GO:0003677">
    <property type="term" value="F:DNA binding"/>
    <property type="evidence" value="ECO:0007669"/>
    <property type="project" value="InterPro"/>
</dbReference>
<name>A0A0P7AUI0_9FLAO</name>
<dbReference type="STRING" id="1300341.I595_2744"/>
<dbReference type="AlphaFoldDB" id="A0A0P7AUI0"/>
<sequence length="40" mass="4665">MAKKLGKSYHMVNPYAQNKRQPNLETLFEISKTLKVEVKT</sequence>
<protein>
    <submittedName>
        <fullName evidence="1">Helix-turn-helix domain protein</fullName>
    </submittedName>
</protein>
<dbReference type="Gene3D" id="1.10.260.40">
    <property type="entry name" value="lambda repressor-like DNA-binding domains"/>
    <property type="match status" value="1"/>
</dbReference>
<evidence type="ECO:0000313" key="1">
    <source>
        <dbReference type="EMBL" id="KPM31477.1"/>
    </source>
</evidence>
<dbReference type="SUPFAM" id="SSF47413">
    <property type="entry name" value="lambda repressor-like DNA-binding domains"/>
    <property type="match status" value="1"/>
</dbReference>
<proteinExistence type="predicted"/>
<dbReference type="InterPro" id="IPR010982">
    <property type="entry name" value="Lambda_DNA-bd_dom_sf"/>
</dbReference>
<dbReference type="EMBL" id="LDJX01000005">
    <property type="protein sequence ID" value="KPM31477.1"/>
    <property type="molecule type" value="Genomic_DNA"/>
</dbReference>
<keyword evidence="2" id="KW-1185">Reference proteome</keyword>